<keyword evidence="1" id="KW-0479">Metal-binding</keyword>
<name>A0A1B0GA35_GLOMM</name>
<dbReference type="SMART" id="SM00355">
    <property type="entry name" value="ZnF_C2H2"/>
    <property type="match status" value="7"/>
</dbReference>
<dbReference type="InterPro" id="IPR013087">
    <property type="entry name" value="Znf_C2H2_type"/>
</dbReference>
<dbReference type="STRING" id="37546.A0A1B0GA35"/>
<protein>
    <recommendedName>
        <fullName evidence="7">C2H2-type domain-containing protein</fullName>
    </recommendedName>
</protein>
<dbReference type="Proteomes" id="UP000092444">
    <property type="component" value="Unassembled WGS sequence"/>
</dbReference>
<reference evidence="8" key="1">
    <citation type="submission" date="2020-05" db="UniProtKB">
        <authorList>
            <consortium name="EnsemblMetazoa"/>
        </authorList>
    </citation>
    <scope>IDENTIFICATION</scope>
    <source>
        <strain evidence="8">Yale</strain>
    </source>
</reference>
<evidence type="ECO:0000259" key="7">
    <source>
        <dbReference type="PROSITE" id="PS50157"/>
    </source>
</evidence>
<feature type="compositionally biased region" description="Low complexity" evidence="6">
    <location>
        <begin position="199"/>
        <end position="213"/>
    </location>
</feature>
<keyword evidence="4" id="KW-0862">Zinc</keyword>
<dbReference type="GO" id="GO:0008270">
    <property type="term" value="F:zinc ion binding"/>
    <property type="evidence" value="ECO:0007669"/>
    <property type="project" value="UniProtKB-KW"/>
</dbReference>
<accession>A0A1B0GA35</accession>
<feature type="domain" description="C2H2-type" evidence="7">
    <location>
        <begin position="395"/>
        <end position="429"/>
    </location>
</feature>
<evidence type="ECO:0000256" key="2">
    <source>
        <dbReference type="ARBA" id="ARBA00022737"/>
    </source>
</evidence>
<evidence type="ECO:0000313" key="9">
    <source>
        <dbReference type="Proteomes" id="UP000092444"/>
    </source>
</evidence>
<dbReference type="PROSITE" id="PS00028">
    <property type="entry name" value="ZINC_FINGER_C2H2_1"/>
    <property type="match status" value="5"/>
</dbReference>
<keyword evidence="2" id="KW-0677">Repeat</keyword>
<dbReference type="AlphaFoldDB" id="A0A1B0GA35"/>
<feature type="domain" description="C2H2-type" evidence="7">
    <location>
        <begin position="494"/>
        <end position="521"/>
    </location>
</feature>
<feature type="region of interest" description="Disordered" evidence="6">
    <location>
        <begin position="728"/>
        <end position="747"/>
    </location>
</feature>
<sequence>MSLMNNQMNNGARKIHHVLSSGAATVTGPNRPRILRQIIVGSGSDSAGYNGNNGANTNNMTSASAAASANNIQHSTTSVTRCYVCDDFLGTKNQNLLTEMKTSHTSTTFPVKISQLVGHDFMVFASVEDIVCARCTNLINYLDRLENDVERVRTSLKNLLNKKYNLDVEGKAALPPTKLQKLNNGAAISSAAQQSKTYPHQPSSTSQHPPGTQVVQRKTTTKMYKCLVCEYKTSDMRLLNTHYETCKHQNFQCKNCKKIFQSFGSLKQHMIREHNTSMDNTCAMCHINFANEMAFRRHMDLNHSTNVVVTLAPTAVPQVDTIATRPPNCGAVNTSVYTCIHCQLKSTDKSSFDEHMRKHAAGIRPLPFKCKLCAQWFETREAAAAHAKQHQGNVFKCGTCSMSFSKRVLLINHFEKHQQDNRVHQQPKPQHNRHAAWAKQHVVMPVSSPNMLNNQKISPGAINGSFCETTNTSVMASSADDMGSCTTANNIRFFSCYICSRTFIQENYYKQHMETHQACETDVKKSSKLEAGIPNSNSAGLLSEASRFEKNELKIQQQQTSGTINDTTATISDADIETIFEKMHSDKGEPTVEPTTLAKTGGGGPNDQVVITTQADSEGVITFNITLPARESGVPIETDDQNALHTQETIPITSVPVSVSIDMPMLDQADETMHAAATTTSSITTTAISKPEVDVKSSISGPVSMPSLDDDWDERKSTFAQTTTINKQSEVKNENSPKAAVDGNNVQIEPEKQFIEAPAELPSQEIISGGEVNENSGTSQATDKNVTEDM</sequence>
<dbReference type="PROSITE" id="PS50157">
    <property type="entry name" value="ZINC_FINGER_C2H2_2"/>
    <property type="match status" value="4"/>
</dbReference>
<dbReference type="EMBL" id="CCAG010002122">
    <property type="status" value="NOT_ANNOTATED_CDS"/>
    <property type="molecule type" value="Genomic_DNA"/>
</dbReference>
<feature type="region of interest" description="Disordered" evidence="6">
    <location>
        <begin position="756"/>
        <end position="790"/>
    </location>
</feature>
<dbReference type="Pfam" id="PF00096">
    <property type="entry name" value="zf-C2H2"/>
    <property type="match status" value="2"/>
</dbReference>
<feature type="domain" description="C2H2-type" evidence="7">
    <location>
        <begin position="251"/>
        <end position="279"/>
    </location>
</feature>
<evidence type="ECO:0000256" key="4">
    <source>
        <dbReference type="ARBA" id="ARBA00022833"/>
    </source>
</evidence>
<feature type="compositionally biased region" description="Polar residues" evidence="6">
    <location>
        <begin position="773"/>
        <end position="784"/>
    </location>
</feature>
<dbReference type="SUPFAM" id="SSF57667">
    <property type="entry name" value="beta-beta-alpha zinc fingers"/>
    <property type="match status" value="2"/>
</dbReference>
<proteinExistence type="predicted"/>
<evidence type="ECO:0000256" key="3">
    <source>
        <dbReference type="ARBA" id="ARBA00022771"/>
    </source>
</evidence>
<feature type="region of interest" description="Disordered" evidence="6">
    <location>
        <begin position="190"/>
        <end position="215"/>
    </location>
</feature>
<keyword evidence="3 5" id="KW-0863">Zinc-finger</keyword>
<dbReference type="InterPro" id="IPR036236">
    <property type="entry name" value="Znf_C2H2_sf"/>
</dbReference>
<feature type="domain" description="C2H2-type" evidence="7">
    <location>
        <begin position="368"/>
        <end position="395"/>
    </location>
</feature>
<dbReference type="PhylomeDB" id="A0A1B0GA35"/>
<evidence type="ECO:0000256" key="6">
    <source>
        <dbReference type="SAM" id="MobiDB-lite"/>
    </source>
</evidence>
<dbReference type="PANTHER" id="PTHR24379:SF121">
    <property type="entry name" value="C2H2-TYPE DOMAIN-CONTAINING PROTEIN"/>
    <property type="match status" value="1"/>
</dbReference>
<organism evidence="8 9">
    <name type="scientific">Glossina morsitans morsitans</name>
    <name type="common">Savannah tsetse fly</name>
    <dbReference type="NCBI Taxonomy" id="37546"/>
    <lineage>
        <taxon>Eukaryota</taxon>
        <taxon>Metazoa</taxon>
        <taxon>Ecdysozoa</taxon>
        <taxon>Arthropoda</taxon>
        <taxon>Hexapoda</taxon>
        <taxon>Insecta</taxon>
        <taxon>Pterygota</taxon>
        <taxon>Neoptera</taxon>
        <taxon>Endopterygota</taxon>
        <taxon>Diptera</taxon>
        <taxon>Brachycera</taxon>
        <taxon>Muscomorpha</taxon>
        <taxon>Hippoboscoidea</taxon>
        <taxon>Glossinidae</taxon>
        <taxon>Glossina</taxon>
    </lineage>
</organism>
<dbReference type="VEuPathDB" id="VectorBase:GMOY010172"/>
<keyword evidence="9" id="KW-1185">Reference proteome</keyword>
<evidence type="ECO:0000256" key="5">
    <source>
        <dbReference type="PROSITE-ProRule" id="PRU00042"/>
    </source>
</evidence>
<feature type="region of interest" description="Disordered" evidence="6">
    <location>
        <begin position="586"/>
        <end position="606"/>
    </location>
</feature>
<dbReference type="EnsemblMetazoa" id="GMOY010172-RA">
    <property type="protein sequence ID" value="GMOY010172-PA"/>
    <property type="gene ID" value="GMOY010172"/>
</dbReference>
<evidence type="ECO:0000256" key="1">
    <source>
        <dbReference type="ARBA" id="ARBA00022723"/>
    </source>
</evidence>
<evidence type="ECO:0000313" key="8">
    <source>
        <dbReference type="EnsemblMetazoa" id="GMOY010172-PA"/>
    </source>
</evidence>
<dbReference type="PANTHER" id="PTHR24379">
    <property type="entry name" value="KRAB AND ZINC FINGER DOMAIN-CONTAINING"/>
    <property type="match status" value="1"/>
</dbReference>
<dbReference type="Gene3D" id="3.30.160.60">
    <property type="entry name" value="Classic Zinc Finger"/>
    <property type="match status" value="3"/>
</dbReference>